<dbReference type="InterPro" id="IPR047817">
    <property type="entry name" value="ABC2_TM_bact-type"/>
</dbReference>
<feature type="transmembrane region" description="Helical" evidence="6">
    <location>
        <begin position="20"/>
        <end position="39"/>
    </location>
</feature>
<dbReference type="PIRSF" id="PIRSF006648">
    <property type="entry name" value="DrrB"/>
    <property type="match status" value="1"/>
</dbReference>
<name>A0A919J2P7_9ACTN</name>
<dbReference type="EMBL" id="BOMM01000039">
    <property type="protein sequence ID" value="GIE12569.1"/>
    <property type="molecule type" value="Genomic_DNA"/>
</dbReference>
<dbReference type="InterPro" id="IPR013525">
    <property type="entry name" value="ABC2_TM"/>
</dbReference>
<feature type="transmembrane region" description="Helical" evidence="6">
    <location>
        <begin position="219"/>
        <end position="240"/>
    </location>
</feature>
<dbReference type="GO" id="GO:0043190">
    <property type="term" value="C:ATP-binding cassette (ABC) transporter complex"/>
    <property type="evidence" value="ECO:0007669"/>
    <property type="project" value="InterPro"/>
</dbReference>
<feature type="transmembrane region" description="Helical" evidence="6">
    <location>
        <begin position="54"/>
        <end position="77"/>
    </location>
</feature>
<feature type="transmembrane region" description="Helical" evidence="6">
    <location>
        <begin position="170"/>
        <end position="192"/>
    </location>
</feature>
<keyword evidence="6" id="KW-1003">Cell membrane</keyword>
<comment type="subcellular location">
    <subcellularLocation>
        <location evidence="6">Cell membrane</location>
        <topology evidence="6">Multi-pass membrane protein</topology>
    </subcellularLocation>
    <subcellularLocation>
        <location evidence="1">Membrane</location>
        <topology evidence="1">Multi-pass membrane protein</topology>
    </subcellularLocation>
</comment>
<evidence type="ECO:0000256" key="2">
    <source>
        <dbReference type="ARBA" id="ARBA00022692"/>
    </source>
</evidence>
<feature type="domain" description="ABC transmembrane type-2" evidence="7">
    <location>
        <begin position="17"/>
        <end position="243"/>
    </location>
</feature>
<evidence type="ECO:0000313" key="9">
    <source>
        <dbReference type="Proteomes" id="UP000598174"/>
    </source>
</evidence>
<accession>A0A919J2P7</accession>
<organism evidence="8 9">
    <name type="scientific">Paractinoplanes ferrugineus</name>
    <dbReference type="NCBI Taxonomy" id="113564"/>
    <lineage>
        <taxon>Bacteria</taxon>
        <taxon>Bacillati</taxon>
        <taxon>Actinomycetota</taxon>
        <taxon>Actinomycetes</taxon>
        <taxon>Micromonosporales</taxon>
        <taxon>Micromonosporaceae</taxon>
        <taxon>Paractinoplanes</taxon>
    </lineage>
</organism>
<comment type="caution">
    <text evidence="8">The sequence shown here is derived from an EMBL/GenBank/DDBJ whole genome shotgun (WGS) entry which is preliminary data.</text>
</comment>
<evidence type="ECO:0000256" key="6">
    <source>
        <dbReference type="RuleBase" id="RU361157"/>
    </source>
</evidence>
<keyword evidence="5" id="KW-0046">Antibiotic resistance</keyword>
<evidence type="ECO:0000256" key="4">
    <source>
        <dbReference type="ARBA" id="ARBA00023136"/>
    </source>
</evidence>
<evidence type="ECO:0000256" key="3">
    <source>
        <dbReference type="ARBA" id="ARBA00022989"/>
    </source>
</evidence>
<dbReference type="InterPro" id="IPR052902">
    <property type="entry name" value="ABC-2_transporter"/>
</dbReference>
<keyword evidence="2 6" id="KW-0812">Transmembrane</keyword>
<comment type="similarity">
    <text evidence="6">Belongs to the ABC-2 integral membrane protein family.</text>
</comment>
<dbReference type="PANTHER" id="PTHR43027:SF2">
    <property type="entry name" value="TRANSPORT PERMEASE PROTEIN"/>
    <property type="match status" value="1"/>
</dbReference>
<keyword evidence="3 6" id="KW-1133">Transmembrane helix</keyword>
<feature type="transmembrane region" description="Helical" evidence="6">
    <location>
        <begin position="136"/>
        <end position="158"/>
    </location>
</feature>
<evidence type="ECO:0000259" key="7">
    <source>
        <dbReference type="PROSITE" id="PS51012"/>
    </source>
</evidence>
<reference evidence="8" key="1">
    <citation type="submission" date="2021-01" db="EMBL/GenBank/DDBJ databases">
        <title>Whole genome shotgun sequence of Actinoplanes ferrugineus NBRC 15555.</title>
        <authorList>
            <person name="Komaki H."/>
            <person name="Tamura T."/>
        </authorList>
    </citation>
    <scope>NUCLEOTIDE SEQUENCE</scope>
    <source>
        <strain evidence="8">NBRC 15555</strain>
    </source>
</reference>
<dbReference type="Proteomes" id="UP000598174">
    <property type="component" value="Unassembled WGS sequence"/>
</dbReference>
<evidence type="ECO:0000256" key="5">
    <source>
        <dbReference type="ARBA" id="ARBA00023251"/>
    </source>
</evidence>
<dbReference type="GO" id="GO:0046677">
    <property type="term" value="P:response to antibiotic"/>
    <property type="evidence" value="ECO:0007669"/>
    <property type="project" value="UniProtKB-KW"/>
</dbReference>
<gene>
    <name evidence="8" type="ORF">Afe05nite_44090</name>
</gene>
<protein>
    <recommendedName>
        <fullName evidence="6">Transport permease protein</fullName>
    </recommendedName>
</protein>
<keyword evidence="9" id="KW-1185">Reference proteome</keyword>
<keyword evidence="4 6" id="KW-0472">Membrane</keyword>
<sequence length="243" mass="25702">MTTLTLIELRLFLREKAGPAFGVGLPLILLIIFGNLPFYRERRDDLGGLTLLDVYVPILIAFVLAMLALNVLPAVLAGYREKGVLRRLRTTPVGPARVLAAQLIITLLTAAVSVTTVLLTARLAYGVAFPRQPAGFVLTTVLAAVALTAVGLLVAAAAPGGRAANAIGSAVFYPMVFLGGLFLPIQTMPAVLRHVSQATPMGAAVTAMQDTTSGHWPHWLALITMVLWAGGAALAAAKLFRWE</sequence>
<evidence type="ECO:0000256" key="1">
    <source>
        <dbReference type="ARBA" id="ARBA00004141"/>
    </source>
</evidence>
<dbReference type="GO" id="GO:0140359">
    <property type="term" value="F:ABC-type transporter activity"/>
    <property type="evidence" value="ECO:0007669"/>
    <property type="project" value="InterPro"/>
</dbReference>
<dbReference type="PROSITE" id="PS51012">
    <property type="entry name" value="ABC_TM2"/>
    <property type="match status" value="1"/>
</dbReference>
<dbReference type="RefSeq" id="WP_203819028.1">
    <property type="nucleotide sequence ID" value="NZ_BAAABP010000004.1"/>
</dbReference>
<keyword evidence="6" id="KW-0813">Transport</keyword>
<proteinExistence type="inferred from homology"/>
<feature type="transmembrane region" description="Helical" evidence="6">
    <location>
        <begin position="98"/>
        <end position="124"/>
    </location>
</feature>
<dbReference type="Pfam" id="PF01061">
    <property type="entry name" value="ABC2_membrane"/>
    <property type="match status" value="1"/>
</dbReference>
<dbReference type="AlphaFoldDB" id="A0A919J2P7"/>
<evidence type="ECO:0000313" key="8">
    <source>
        <dbReference type="EMBL" id="GIE12569.1"/>
    </source>
</evidence>
<dbReference type="PANTHER" id="PTHR43027">
    <property type="entry name" value="DOXORUBICIN RESISTANCE ABC TRANSPORTER PERMEASE PROTEIN DRRC-RELATED"/>
    <property type="match status" value="1"/>
</dbReference>
<dbReference type="InterPro" id="IPR000412">
    <property type="entry name" value="ABC_2_transport"/>
</dbReference>